<dbReference type="PANTHER" id="PTHR46401:SF2">
    <property type="entry name" value="GLYCOSYLTRANSFERASE WBBK-RELATED"/>
    <property type="match status" value="1"/>
</dbReference>
<organism evidence="2 3">
    <name type="scientific">Flavobacterium nackdongense</name>
    <dbReference type="NCBI Taxonomy" id="2547394"/>
    <lineage>
        <taxon>Bacteria</taxon>
        <taxon>Pseudomonadati</taxon>
        <taxon>Bacteroidota</taxon>
        <taxon>Flavobacteriia</taxon>
        <taxon>Flavobacteriales</taxon>
        <taxon>Flavobacteriaceae</taxon>
        <taxon>Flavobacterium</taxon>
    </lineage>
</organism>
<dbReference type="KEGG" id="fnk:E1750_13765"/>
<dbReference type="AlphaFoldDB" id="A0A4V1AH01"/>
<dbReference type="Gene3D" id="3.40.50.2000">
    <property type="entry name" value="Glycogen Phosphorylase B"/>
    <property type="match status" value="2"/>
</dbReference>
<accession>A0A4V1AH01</accession>
<dbReference type="Pfam" id="PF13692">
    <property type="entry name" value="Glyco_trans_1_4"/>
    <property type="match status" value="1"/>
</dbReference>
<dbReference type="Proteomes" id="UP000291124">
    <property type="component" value="Chromosome"/>
</dbReference>
<gene>
    <name evidence="2" type="ORF">E1750_13765</name>
</gene>
<dbReference type="GO" id="GO:0009103">
    <property type="term" value="P:lipopolysaccharide biosynthetic process"/>
    <property type="evidence" value="ECO:0007669"/>
    <property type="project" value="TreeGrafter"/>
</dbReference>
<proteinExistence type="predicted"/>
<dbReference type="OrthoDB" id="9815351at2"/>
<dbReference type="SUPFAM" id="SSF53756">
    <property type="entry name" value="UDP-Glycosyltransferase/glycogen phosphorylase"/>
    <property type="match status" value="1"/>
</dbReference>
<dbReference type="EMBL" id="CP037933">
    <property type="protein sequence ID" value="QBN19822.1"/>
    <property type="molecule type" value="Genomic_DNA"/>
</dbReference>
<evidence type="ECO:0000313" key="2">
    <source>
        <dbReference type="EMBL" id="QBN19822.1"/>
    </source>
</evidence>
<protein>
    <submittedName>
        <fullName evidence="2">Glycosyltransferase family 1 protein</fullName>
    </submittedName>
</protein>
<reference evidence="3" key="1">
    <citation type="submission" date="2019-03" db="EMBL/GenBank/DDBJ databases">
        <title>Flavobacterium sp.</title>
        <authorList>
            <person name="Kim H."/>
        </authorList>
    </citation>
    <scope>NUCLEOTIDE SEQUENCE [LARGE SCALE GENOMIC DNA]</scope>
    <source>
        <strain evidence="3">GS13</strain>
    </source>
</reference>
<sequence length="353" mass="41490">MKILFLPKYNQQGPSSRYRIYQYLEFYKREGLEVTVSPLFGTRFFVNNKLIKICYTLYYYFRRFFKLLGVFQYDLVYIEYELFPYFPAVFEKLLRVTNGKYIVDYDDAIFHNYNKSKHNLIRVLLSNKIDSVIKNASYVITGSPYLTEYVSKLNTNYVEIPTSVSRNKYTSISDSEKNAIFTLGWIGSRTTSVNLLNLIPAFEELSKKIKFQLNLIGFDEGLSHQLSHLNVNFVKWNAETEIQEIKKFDVGIMPLENTPFNQGKCGFKLIQYMGCSLPTIATPLEANVKINRSGKNLHAITTEDWVDAFKEIHQNRDYYKAIGKENFNDFEKFYTVENNSETYVKIFKEVKYK</sequence>
<keyword evidence="3" id="KW-1185">Reference proteome</keyword>
<dbReference type="PANTHER" id="PTHR46401">
    <property type="entry name" value="GLYCOSYLTRANSFERASE WBBK-RELATED"/>
    <property type="match status" value="1"/>
</dbReference>
<evidence type="ECO:0000256" key="1">
    <source>
        <dbReference type="ARBA" id="ARBA00022679"/>
    </source>
</evidence>
<keyword evidence="1 2" id="KW-0808">Transferase</keyword>
<name>A0A4V1AH01_9FLAO</name>
<evidence type="ECO:0000313" key="3">
    <source>
        <dbReference type="Proteomes" id="UP000291124"/>
    </source>
</evidence>
<dbReference type="GO" id="GO:0016757">
    <property type="term" value="F:glycosyltransferase activity"/>
    <property type="evidence" value="ECO:0007669"/>
    <property type="project" value="TreeGrafter"/>
</dbReference>
<dbReference type="RefSeq" id="WP_133277338.1">
    <property type="nucleotide sequence ID" value="NZ_CP037933.1"/>
</dbReference>